<dbReference type="Gene3D" id="2.40.420.20">
    <property type="match status" value="1"/>
</dbReference>
<name>A0A7W5H3I7_9PORP</name>
<evidence type="ECO:0000259" key="3">
    <source>
        <dbReference type="Pfam" id="PF25917"/>
    </source>
</evidence>
<accession>A0A7W5H3I7</accession>
<evidence type="ECO:0000313" key="6">
    <source>
        <dbReference type="EMBL" id="MBB3188511.1"/>
    </source>
</evidence>
<dbReference type="SUPFAM" id="SSF111369">
    <property type="entry name" value="HlyD-like secretion proteins"/>
    <property type="match status" value="1"/>
</dbReference>
<dbReference type="Pfam" id="PF25989">
    <property type="entry name" value="YknX_C"/>
    <property type="match status" value="1"/>
</dbReference>
<dbReference type="InterPro" id="IPR058637">
    <property type="entry name" value="YknX-like_C"/>
</dbReference>
<proteinExistence type="inferred from homology"/>
<dbReference type="InterPro" id="IPR006143">
    <property type="entry name" value="RND_pump_MFP"/>
</dbReference>
<dbReference type="GO" id="GO:1990281">
    <property type="term" value="C:efflux pump complex"/>
    <property type="evidence" value="ECO:0007669"/>
    <property type="project" value="TreeGrafter"/>
</dbReference>
<dbReference type="RefSeq" id="WP_183414269.1">
    <property type="nucleotide sequence ID" value="NZ_JACHYB010000002.1"/>
</dbReference>
<feature type="domain" description="YknX-like C-terminal permuted SH3-like" evidence="5">
    <location>
        <begin position="283"/>
        <end position="350"/>
    </location>
</feature>
<reference evidence="6 7" key="1">
    <citation type="submission" date="2020-08" db="EMBL/GenBank/DDBJ databases">
        <title>Genomic Encyclopedia of Type Strains, Phase IV (KMG-IV): sequencing the most valuable type-strain genomes for metagenomic binning, comparative biology and taxonomic classification.</title>
        <authorList>
            <person name="Goeker M."/>
        </authorList>
    </citation>
    <scope>NUCLEOTIDE SEQUENCE [LARGE SCALE GENOMIC DNA]</scope>
    <source>
        <strain evidence="6 7">DSM 27471</strain>
    </source>
</reference>
<protein>
    <submittedName>
        <fullName evidence="6">RND family efflux transporter MFP subunit</fullName>
    </submittedName>
</protein>
<dbReference type="Proteomes" id="UP000544222">
    <property type="component" value="Unassembled WGS sequence"/>
</dbReference>
<dbReference type="EMBL" id="JACHYB010000002">
    <property type="protein sequence ID" value="MBB3188511.1"/>
    <property type="molecule type" value="Genomic_DNA"/>
</dbReference>
<dbReference type="GO" id="GO:0015562">
    <property type="term" value="F:efflux transmembrane transporter activity"/>
    <property type="evidence" value="ECO:0007669"/>
    <property type="project" value="TreeGrafter"/>
</dbReference>
<sequence length="354" mass="38297">MKRKTAIPVTIFSIVVVAIAATLTVNKKKIDAANQIVDRSLIPVSVTVSKVTNQPMTINLTLPAILNPYESANISVQTPGIISSLSIDKGSRVAQGEIIGAIDMRVARLNLDAAQLNSEKLKEDYQRTKALYEGNAASKVNSIDTKYAYENAGIQVKQIKQQIANANIVAPISGIINARNLRAGEFVNPGMTIASVVNIYQLKASVYVDEADVYQLHLGETATVTTTVLPGQSLTGKVIFISPQGDDNHNYQVDILLDNRTKPMLKAGTNVNVSFDFSPKGNVLQIPKIALVDDHQRPYVYVINGNRAEGRYITTGADQGEYIQVTNGLKEGDEVVVSGQINLQNGSLITIVNH</sequence>
<dbReference type="InterPro" id="IPR058792">
    <property type="entry name" value="Beta-barrel_RND_2"/>
</dbReference>
<gene>
    <name evidence="6" type="ORF">FHX64_002709</name>
</gene>
<comment type="caution">
    <text evidence="6">The sequence shown here is derived from an EMBL/GenBank/DDBJ whole genome shotgun (WGS) entry which is preliminary data.</text>
</comment>
<evidence type="ECO:0000256" key="1">
    <source>
        <dbReference type="ARBA" id="ARBA00009477"/>
    </source>
</evidence>
<evidence type="ECO:0000259" key="5">
    <source>
        <dbReference type="Pfam" id="PF25989"/>
    </source>
</evidence>
<keyword evidence="7" id="KW-1185">Reference proteome</keyword>
<dbReference type="PANTHER" id="PTHR30469:SF15">
    <property type="entry name" value="HLYD FAMILY OF SECRETION PROTEINS"/>
    <property type="match status" value="1"/>
</dbReference>
<evidence type="ECO:0000313" key="7">
    <source>
        <dbReference type="Proteomes" id="UP000544222"/>
    </source>
</evidence>
<evidence type="ECO:0000256" key="2">
    <source>
        <dbReference type="SAM" id="Coils"/>
    </source>
</evidence>
<dbReference type="Pfam" id="PF25954">
    <property type="entry name" value="Beta-barrel_RND_2"/>
    <property type="match status" value="1"/>
</dbReference>
<organism evidence="6 7">
    <name type="scientific">Microbacter margulisiae</name>
    <dbReference type="NCBI Taxonomy" id="1350067"/>
    <lineage>
        <taxon>Bacteria</taxon>
        <taxon>Pseudomonadati</taxon>
        <taxon>Bacteroidota</taxon>
        <taxon>Bacteroidia</taxon>
        <taxon>Bacteroidales</taxon>
        <taxon>Porphyromonadaceae</taxon>
        <taxon>Microbacter</taxon>
    </lineage>
</organism>
<dbReference type="Gene3D" id="2.40.30.170">
    <property type="match status" value="1"/>
</dbReference>
<dbReference type="AlphaFoldDB" id="A0A7W5H3I7"/>
<feature type="domain" description="CusB-like beta-barrel" evidence="4">
    <location>
        <begin position="206"/>
        <end position="275"/>
    </location>
</feature>
<evidence type="ECO:0000259" key="4">
    <source>
        <dbReference type="Pfam" id="PF25954"/>
    </source>
</evidence>
<dbReference type="InterPro" id="IPR058625">
    <property type="entry name" value="MdtA-like_BSH"/>
</dbReference>
<dbReference type="PANTHER" id="PTHR30469">
    <property type="entry name" value="MULTIDRUG RESISTANCE PROTEIN MDTA"/>
    <property type="match status" value="1"/>
</dbReference>
<dbReference type="Pfam" id="PF25917">
    <property type="entry name" value="BSH_RND"/>
    <property type="match status" value="1"/>
</dbReference>
<feature type="domain" description="Multidrug resistance protein MdtA-like barrel-sandwich hybrid" evidence="3">
    <location>
        <begin position="71"/>
        <end position="197"/>
    </location>
</feature>
<comment type="similarity">
    <text evidence="1">Belongs to the membrane fusion protein (MFP) (TC 8.A.1) family.</text>
</comment>
<keyword evidence="2" id="KW-0175">Coiled coil</keyword>
<dbReference type="Gene3D" id="2.40.50.100">
    <property type="match status" value="2"/>
</dbReference>
<dbReference type="NCBIfam" id="TIGR01730">
    <property type="entry name" value="RND_mfp"/>
    <property type="match status" value="1"/>
</dbReference>
<feature type="coiled-coil region" evidence="2">
    <location>
        <begin position="104"/>
        <end position="131"/>
    </location>
</feature>